<protein>
    <recommendedName>
        <fullName evidence="2">Retrotransposon Copia-like N-terminal domain-containing protein</fullName>
    </recommendedName>
</protein>
<sequence length="198" mass="21841">MADISQEIHNESNITDFSSGGNLGNNNPTQATSMSQGMDYNHPPFLSPADISGVNLISFQLVGIENYVVWSRSIRLALLGRNKIGFRVNVVVLSWLLNFVSKSLLGGLAFATTAQSSVFVYFTKLKNLWDEFEALVPSPGCNCERSRGFIYHVNRGINSINSLGLNESYRQARSQILLINIVLGVSQAYVMLVSDECQ</sequence>
<reference evidence="3 4" key="1">
    <citation type="submission" date="2023-10" db="EMBL/GenBank/DDBJ databases">
        <title>Genome-Wide Identification Analysis in wild type Solanum Pinnatisectum Reveals Some Genes Defensing Phytophthora Infestans.</title>
        <authorList>
            <person name="Sun C."/>
        </authorList>
    </citation>
    <scope>NUCLEOTIDE SEQUENCE [LARGE SCALE GENOMIC DNA]</scope>
    <source>
        <strain evidence="3">LQN</strain>
        <tissue evidence="3">Leaf</tissue>
    </source>
</reference>
<comment type="caution">
    <text evidence="3">The sequence shown here is derived from an EMBL/GenBank/DDBJ whole genome shotgun (WGS) entry which is preliminary data.</text>
</comment>
<organism evidence="3 4">
    <name type="scientific">Solanum pinnatisectum</name>
    <name type="common">tansyleaf nightshade</name>
    <dbReference type="NCBI Taxonomy" id="50273"/>
    <lineage>
        <taxon>Eukaryota</taxon>
        <taxon>Viridiplantae</taxon>
        <taxon>Streptophyta</taxon>
        <taxon>Embryophyta</taxon>
        <taxon>Tracheophyta</taxon>
        <taxon>Spermatophyta</taxon>
        <taxon>Magnoliopsida</taxon>
        <taxon>eudicotyledons</taxon>
        <taxon>Gunneridae</taxon>
        <taxon>Pentapetalae</taxon>
        <taxon>asterids</taxon>
        <taxon>lamiids</taxon>
        <taxon>Solanales</taxon>
        <taxon>Solanaceae</taxon>
        <taxon>Solanoideae</taxon>
        <taxon>Solaneae</taxon>
        <taxon>Solanum</taxon>
    </lineage>
</organism>
<gene>
    <name evidence="3" type="ORF">R3W88_011600</name>
</gene>
<evidence type="ECO:0000256" key="1">
    <source>
        <dbReference type="SAM" id="MobiDB-lite"/>
    </source>
</evidence>
<keyword evidence="4" id="KW-1185">Reference proteome</keyword>
<feature type="compositionally biased region" description="Basic and acidic residues" evidence="1">
    <location>
        <begin position="1"/>
        <end position="10"/>
    </location>
</feature>
<proteinExistence type="predicted"/>
<dbReference type="EMBL" id="JAWPEI010000007">
    <property type="protein sequence ID" value="KAK4721367.1"/>
    <property type="molecule type" value="Genomic_DNA"/>
</dbReference>
<dbReference type="Pfam" id="PF14244">
    <property type="entry name" value="Retrotran_gag_3"/>
    <property type="match status" value="1"/>
</dbReference>
<dbReference type="AlphaFoldDB" id="A0AAV9L7Z7"/>
<dbReference type="PANTHER" id="PTHR37610">
    <property type="entry name" value="CCHC-TYPE DOMAIN-CONTAINING PROTEIN"/>
    <property type="match status" value="1"/>
</dbReference>
<feature type="compositionally biased region" description="Polar residues" evidence="1">
    <location>
        <begin position="11"/>
        <end position="34"/>
    </location>
</feature>
<name>A0AAV9L7Z7_9SOLN</name>
<evidence type="ECO:0000313" key="4">
    <source>
        <dbReference type="Proteomes" id="UP001311915"/>
    </source>
</evidence>
<dbReference type="InterPro" id="IPR029472">
    <property type="entry name" value="Copia-like_N"/>
</dbReference>
<dbReference type="PANTHER" id="PTHR37610:SF78">
    <property type="entry name" value="GAG-POLYPEPTIDE OF LTR COPIA-TYPE-RELATED"/>
    <property type="match status" value="1"/>
</dbReference>
<feature type="domain" description="Retrotransposon Copia-like N-terminal" evidence="2">
    <location>
        <begin position="48"/>
        <end position="86"/>
    </location>
</feature>
<feature type="region of interest" description="Disordered" evidence="1">
    <location>
        <begin position="1"/>
        <end position="34"/>
    </location>
</feature>
<accession>A0AAV9L7Z7</accession>
<evidence type="ECO:0000313" key="3">
    <source>
        <dbReference type="EMBL" id="KAK4721367.1"/>
    </source>
</evidence>
<evidence type="ECO:0000259" key="2">
    <source>
        <dbReference type="Pfam" id="PF14244"/>
    </source>
</evidence>
<dbReference type="Proteomes" id="UP001311915">
    <property type="component" value="Unassembled WGS sequence"/>
</dbReference>